<evidence type="ECO:0000256" key="2">
    <source>
        <dbReference type="ARBA" id="ARBA00022679"/>
    </source>
</evidence>
<keyword evidence="5" id="KW-1185">Reference proteome</keyword>
<protein>
    <submittedName>
        <fullName evidence="4">9248_t:CDS:1</fullName>
    </submittedName>
</protein>
<dbReference type="Pfam" id="PF00201">
    <property type="entry name" value="UDPGT"/>
    <property type="match status" value="1"/>
</dbReference>
<dbReference type="PANTHER" id="PTHR48043">
    <property type="entry name" value="EG:EG0003.4 PROTEIN-RELATED"/>
    <property type="match status" value="1"/>
</dbReference>
<proteinExistence type="inferred from homology"/>
<dbReference type="InterPro" id="IPR050271">
    <property type="entry name" value="UDP-glycosyltransferase"/>
</dbReference>
<sequence>IDQGIIDGVIWSLVKIYHEDVPSNISLSNGTILESSNILQNKHPHIHVTNFAPQFALLNQTNVKLFFSHGGAGSSHESIYAAKPMLLLPIAFDQMGNAEKLESAGVALAVSKLDLSVQDIHSKIKKLQADESIQVNVRRMQVLARINSKRKYRAADLIEFLLLASQLNNKDEYVEEEEGVVNNDDTFVAE</sequence>
<keyword evidence="2 3" id="KW-0808">Transferase</keyword>
<dbReference type="PROSITE" id="PS00375">
    <property type="entry name" value="UDPGT"/>
    <property type="match status" value="1"/>
</dbReference>
<feature type="non-terminal residue" evidence="4">
    <location>
        <position position="190"/>
    </location>
</feature>
<dbReference type="InterPro" id="IPR035595">
    <property type="entry name" value="UDP_glycos_trans_CS"/>
</dbReference>
<evidence type="ECO:0000256" key="1">
    <source>
        <dbReference type="ARBA" id="ARBA00022676"/>
    </source>
</evidence>
<keyword evidence="1 3" id="KW-0328">Glycosyltransferase</keyword>
<dbReference type="PANTHER" id="PTHR48043:SF145">
    <property type="entry name" value="FI06409P-RELATED"/>
    <property type="match status" value="1"/>
</dbReference>
<gene>
    <name evidence="4" type="ORF">AMORRO_LOCUS14707</name>
</gene>
<evidence type="ECO:0000256" key="3">
    <source>
        <dbReference type="RuleBase" id="RU003718"/>
    </source>
</evidence>
<dbReference type="AlphaFoldDB" id="A0A9N9IN31"/>
<dbReference type="InterPro" id="IPR002213">
    <property type="entry name" value="UDP_glucos_trans"/>
</dbReference>
<evidence type="ECO:0000313" key="4">
    <source>
        <dbReference type="EMBL" id="CAG8740922.1"/>
    </source>
</evidence>
<comment type="similarity">
    <text evidence="3">Belongs to the UDP-glycosyltransferase family.</text>
</comment>
<dbReference type="EMBL" id="CAJVPV010030503">
    <property type="protein sequence ID" value="CAG8740922.1"/>
    <property type="molecule type" value="Genomic_DNA"/>
</dbReference>
<comment type="caution">
    <text evidence="4">The sequence shown here is derived from an EMBL/GenBank/DDBJ whole genome shotgun (WGS) entry which is preliminary data.</text>
</comment>
<organism evidence="4 5">
    <name type="scientific">Acaulospora morrowiae</name>
    <dbReference type="NCBI Taxonomy" id="94023"/>
    <lineage>
        <taxon>Eukaryota</taxon>
        <taxon>Fungi</taxon>
        <taxon>Fungi incertae sedis</taxon>
        <taxon>Mucoromycota</taxon>
        <taxon>Glomeromycotina</taxon>
        <taxon>Glomeromycetes</taxon>
        <taxon>Diversisporales</taxon>
        <taxon>Acaulosporaceae</taxon>
        <taxon>Acaulospora</taxon>
    </lineage>
</organism>
<name>A0A9N9IN31_9GLOM</name>
<accession>A0A9N9IN31</accession>
<feature type="non-terminal residue" evidence="4">
    <location>
        <position position="1"/>
    </location>
</feature>
<dbReference type="OrthoDB" id="5835829at2759"/>
<evidence type="ECO:0000313" key="5">
    <source>
        <dbReference type="Proteomes" id="UP000789342"/>
    </source>
</evidence>
<dbReference type="GO" id="GO:0008194">
    <property type="term" value="F:UDP-glycosyltransferase activity"/>
    <property type="evidence" value="ECO:0007669"/>
    <property type="project" value="InterPro"/>
</dbReference>
<dbReference type="Gene3D" id="3.40.50.2000">
    <property type="entry name" value="Glycogen Phosphorylase B"/>
    <property type="match status" value="1"/>
</dbReference>
<dbReference type="SUPFAM" id="SSF53756">
    <property type="entry name" value="UDP-Glycosyltransferase/glycogen phosphorylase"/>
    <property type="match status" value="1"/>
</dbReference>
<dbReference type="Proteomes" id="UP000789342">
    <property type="component" value="Unassembled WGS sequence"/>
</dbReference>
<reference evidence="4" key="1">
    <citation type="submission" date="2021-06" db="EMBL/GenBank/DDBJ databases">
        <authorList>
            <person name="Kallberg Y."/>
            <person name="Tangrot J."/>
            <person name="Rosling A."/>
        </authorList>
    </citation>
    <scope>NUCLEOTIDE SEQUENCE</scope>
    <source>
        <strain evidence="4">CL551</strain>
    </source>
</reference>